<sequence>MTNAYRGRGTVRYAGLALSLLGEMIDAIAKQPWRIVARAFRRAVDGRPSWPPTCDGRISVTCWST</sequence>
<dbReference type="Proteomes" id="UP000297851">
    <property type="component" value="Unassembled WGS sequence"/>
</dbReference>
<protein>
    <recommendedName>
        <fullName evidence="3">Transposase DDE domain-containing protein</fullName>
    </recommendedName>
</protein>
<evidence type="ECO:0008006" key="3">
    <source>
        <dbReference type="Google" id="ProtNLM"/>
    </source>
</evidence>
<name>A0ABY2JI97_9MICO</name>
<dbReference type="EMBL" id="SOGO01000008">
    <property type="protein sequence ID" value="TFD06391.1"/>
    <property type="molecule type" value="Genomic_DNA"/>
</dbReference>
<proteinExistence type="predicted"/>
<reference evidence="1 2" key="1">
    <citation type="submission" date="2019-03" db="EMBL/GenBank/DDBJ databases">
        <title>Genomics of glacier-inhabiting Cryobacterium strains.</title>
        <authorList>
            <person name="Liu Q."/>
            <person name="Xin Y.-H."/>
        </authorList>
    </citation>
    <scope>NUCLEOTIDE SEQUENCE [LARGE SCALE GENOMIC DNA]</scope>
    <source>
        <strain evidence="1 2">TMT2-16</strain>
    </source>
</reference>
<evidence type="ECO:0000313" key="2">
    <source>
        <dbReference type="Proteomes" id="UP000297851"/>
    </source>
</evidence>
<evidence type="ECO:0000313" key="1">
    <source>
        <dbReference type="EMBL" id="TFD06391.1"/>
    </source>
</evidence>
<gene>
    <name evidence="1" type="ORF">E3T25_02335</name>
</gene>
<keyword evidence="2" id="KW-1185">Reference proteome</keyword>
<dbReference type="RefSeq" id="WP_134371910.1">
    <property type="nucleotide sequence ID" value="NZ_SOGO01000008.1"/>
</dbReference>
<comment type="caution">
    <text evidence="1">The sequence shown here is derived from an EMBL/GenBank/DDBJ whole genome shotgun (WGS) entry which is preliminary data.</text>
</comment>
<organism evidence="1 2">
    <name type="scientific">Cryobacterium sandaracinum</name>
    <dbReference type="NCBI Taxonomy" id="1259247"/>
    <lineage>
        <taxon>Bacteria</taxon>
        <taxon>Bacillati</taxon>
        <taxon>Actinomycetota</taxon>
        <taxon>Actinomycetes</taxon>
        <taxon>Micrococcales</taxon>
        <taxon>Microbacteriaceae</taxon>
        <taxon>Cryobacterium</taxon>
    </lineage>
</organism>
<accession>A0ABY2JI97</accession>